<gene>
    <name evidence="2" type="ORF">D8674_018019</name>
</gene>
<keyword evidence="1" id="KW-0472">Membrane</keyword>
<reference evidence="2 3" key="1">
    <citation type="submission" date="2019-09" db="EMBL/GenBank/DDBJ databases">
        <authorList>
            <person name="Ou C."/>
        </authorList>
    </citation>
    <scope>NUCLEOTIDE SEQUENCE [LARGE SCALE GENOMIC DNA]</scope>
    <source>
        <strain evidence="2">S2</strain>
        <tissue evidence="2">Leaf</tissue>
    </source>
</reference>
<keyword evidence="1" id="KW-1133">Transmembrane helix</keyword>
<dbReference type="EMBL" id="SMOL01000160">
    <property type="protein sequence ID" value="KAB2626359.1"/>
    <property type="molecule type" value="Genomic_DNA"/>
</dbReference>
<name>A0A5N5HEC5_9ROSA</name>
<protein>
    <submittedName>
        <fullName evidence="2">NAC domain-containing protein 2-like</fullName>
    </submittedName>
</protein>
<evidence type="ECO:0000313" key="2">
    <source>
        <dbReference type="EMBL" id="KAB2626359.1"/>
    </source>
</evidence>
<dbReference type="Proteomes" id="UP000327157">
    <property type="component" value="Chromosome 16"/>
</dbReference>
<comment type="caution">
    <text evidence="2">The sequence shown here is derived from an EMBL/GenBank/DDBJ whole genome shotgun (WGS) entry which is preliminary data.</text>
</comment>
<reference evidence="3" key="2">
    <citation type="submission" date="2019-10" db="EMBL/GenBank/DDBJ databases">
        <title>A de novo genome assembly of a pear dwarfing rootstock.</title>
        <authorList>
            <person name="Wang F."/>
            <person name="Wang J."/>
            <person name="Li S."/>
            <person name="Zhang Y."/>
            <person name="Fang M."/>
            <person name="Ma L."/>
            <person name="Zhao Y."/>
            <person name="Jiang S."/>
        </authorList>
    </citation>
    <scope>NUCLEOTIDE SEQUENCE [LARGE SCALE GENOMIC DNA]</scope>
</reference>
<accession>A0A5N5HEC5</accession>
<reference evidence="2 3" key="3">
    <citation type="submission" date="2019-11" db="EMBL/GenBank/DDBJ databases">
        <title>A de novo genome assembly of a pear dwarfing rootstock.</title>
        <authorList>
            <person name="Wang F."/>
            <person name="Wang J."/>
            <person name="Li S."/>
            <person name="Zhang Y."/>
            <person name="Fang M."/>
            <person name="Ma L."/>
            <person name="Zhao Y."/>
            <person name="Jiang S."/>
        </authorList>
    </citation>
    <scope>NUCLEOTIDE SEQUENCE [LARGE SCALE GENOMIC DNA]</scope>
    <source>
        <strain evidence="2">S2</strain>
        <tissue evidence="2">Leaf</tissue>
    </source>
</reference>
<evidence type="ECO:0000313" key="3">
    <source>
        <dbReference type="Proteomes" id="UP000327157"/>
    </source>
</evidence>
<dbReference type="AlphaFoldDB" id="A0A5N5HEC5"/>
<evidence type="ECO:0000256" key="1">
    <source>
        <dbReference type="SAM" id="Phobius"/>
    </source>
</evidence>
<proteinExistence type="predicted"/>
<sequence>MCRKLASGIEIDRSRAGCGQAGARRKKKLKTSLMDILLIMTFWRSSGFAGCVISSTSIKLFDWGFWTRVGFSIVVLVVQVKGGDMRRGGRRVRMNGGNLLEKMKL</sequence>
<organism evidence="2 3">
    <name type="scientific">Pyrus ussuriensis x Pyrus communis</name>
    <dbReference type="NCBI Taxonomy" id="2448454"/>
    <lineage>
        <taxon>Eukaryota</taxon>
        <taxon>Viridiplantae</taxon>
        <taxon>Streptophyta</taxon>
        <taxon>Embryophyta</taxon>
        <taxon>Tracheophyta</taxon>
        <taxon>Spermatophyta</taxon>
        <taxon>Magnoliopsida</taxon>
        <taxon>eudicotyledons</taxon>
        <taxon>Gunneridae</taxon>
        <taxon>Pentapetalae</taxon>
        <taxon>rosids</taxon>
        <taxon>fabids</taxon>
        <taxon>Rosales</taxon>
        <taxon>Rosaceae</taxon>
        <taxon>Amygdaloideae</taxon>
        <taxon>Maleae</taxon>
        <taxon>Pyrus</taxon>
    </lineage>
</organism>
<keyword evidence="1" id="KW-0812">Transmembrane</keyword>
<feature type="transmembrane region" description="Helical" evidence="1">
    <location>
        <begin position="63"/>
        <end position="80"/>
    </location>
</feature>
<keyword evidence="3" id="KW-1185">Reference proteome</keyword>
<feature type="transmembrane region" description="Helical" evidence="1">
    <location>
        <begin position="33"/>
        <end position="57"/>
    </location>
</feature>